<organism evidence="1 2">
    <name type="scientific">Streblomastix strix</name>
    <dbReference type="NCBI Taxonomy" id="222440"/>
    <lineage>
        <taxon>Eukaryota</taxon>
        <taxon>Metamonada</taxon>
        <taxon>Preaxostyla</taxon>
        <taxon>Oxymonadida</taxon>
        <taxon>Streblomastigidae</taxon>
        <taxon>Streblomastix</taxon>
    </lineage>
</organism>
<evidence type="ECO:0000313" key="2">
    <source>
        <dbReference type="Proteomes" id="UP000324800"/>
    </source>
</evidence>
<gene>
    <name evidence="1" type="ORF">EZS28_004196</name>
</gene>
<sequence length="143" mass="16206">MEQSLQGVTSHDFFAHPLKVLIYERANGQTIFESRPFDQQELVEQNFESKQVWVVIEVMQLFANTIEQGIPTNERDVVRMVFENTLTGKEVRRNQGIFKFGTEHAPSLSGRGSVGLVSTQRIVSSLTIKCILLHDNAMCSVCF</sequence>
<comment type="caution">
    <text evidence="1">The sequence shown here is derived from an EMBL/GenBank/DDBJ whole genome shotgun (WGS) entry which is preliminary data.</text>
</comment>
<proteinExistence type="predicted"/>
<dbReference type="EMBL" id="SNRW01000589">
    <property type="protein sequence ID" value="KAA6400270.1"/>
    <property type="molecule type" value="Genomic_DNA"/>
</dbReference>
<dbReference type="AlphaFoldDB" id="A0A5J4WZG1"/>
<name>A0A5J4WZG1_9EUKA</name>
<accession>A0A5J4WZG1</accession>
<dbReference type="Proteomes" id="UP000324800">
    <property type="component" value="Unassembled WGS sequence"/>
</dbReference>
<protein>
    <submittedName>
        <fullName evidence="1">Uncharacterized protein</fullName>
    </submittedName>
</protein>
<evidence type="ECO:0000313" key="1">
    <source>
        <dbReference type="EMBL" id="KAA6400270.1"/>
    </source>
</evidence>
<reference evidence="1 2" key="1">
    <citation type="submission" date="2019-03" db="EMBL/GenBank/DDBJ databases">
        <title>Single cell metagenomics reveals metabolic interactions within the superorganism composed of flagellate Streblomastix strix and complex community of Bacteroidetes bacteria on its surface.</title>
        <authorList>
            <person name="Treitli S.C."/>
            <person name="Kolisko M."/>
            <person name="Husnik F."/>
            <person name="Keeling P."/>
            <person name="Hampl V."/>
        </authorList>
    </citation>
    <scope>NUCLEOTIDE SEQUENCE [LARGE SCALE GENOMIC DNA]</scope>
    <source>
        <strain evidence="1">ST1C</strain>
    </source>
</reference>